<accession>A0ABR2GYK8</accession>
<dbReference type="InterPro" id="IPR032675">
    <property type="entry name" value="LRR_dom_sf"/>
</dbReference>
<reference evidence="1 2" key="1">
    <citation type="submission" date="2024-04" db="EMBL/GenBank/DDBJ databases">
        <title>Tritrichomonas musculus Genome.</title>
        <authorList>
            <person name="Alves-Ferreira E."/>
            <person name="Grigg M."/>
            <person name="Lorenzi H."/>
            <person name="Galac M."/>
        </authorList>
    </citation>
    <scope>NUCLEOTIDE SEQUENCE [LARGE SCALE GENOMIC DNA]</scope>
    <source>
        <strain evidence="1 2">EAF2021</strain>
    </source>
</reference>
<dbReference type="Proteomes" id="UP001470230">
    <property type="component" value="Unassembled WGS sequence"/>
</dbReference>
<dbReference type="Gene3D" id="3.80.10.10">
    <property type="entry name" value="Ribonuclease Inhibitor"/>
    <property type="match status" value="1"/>
</dbReference>
<comment type="caution">
    <text evidence="1">The sequence shown here is derived from an EMBL/GenBank/DDBJ whole genome shotgun (WGS) entry which is preliminary data.</text>
</comment>
<organism evidence="1 2">
    <name type="scientific">Tritrichomonas musculus</name>
    <dbReference type="NCBI Taxonomy" id="1915356"/>
    <lineage>
        <taxon>Eukaryota</taxon>
        <taxon>Metamonada</taxon>
        <taxon>Parabasalia</taxon>
        <taxon>Tritrichomonadida</taxon>
        <taxon>Tritrichomonadidae</taxon>
        <taxon>Tritrichomonas</taxon>
    </lineage>
</organism>
<sequence length="110" mass="12884">MNSIDMTFKIDKANKTASLFRVHKNHDQVIIPRTVEHERTDYLITSISGINTSIKIIKFEEDSAMKTFYRNAFQSSQIEEIHFPASLNELEEDWCFGTDKLKKNCYFTVE</sequence>
<name>A0ABR2GYK8_9EUKA</name>
<keyword evidence="2" id="KW-1185">Reference proteome</keyword>
<dbReference type="EMBL" id="JAPFFF010000053">
    <property type="protein sequence ID" value="KAK8838976.1"/>
    <property type="molecule type" value="Genomic_DNA"/>
</dbReference>
<proteinExistence type="predicted"/>
<evidence type="ECO:0000313" key="1">
    <source>
        <dbReference type="EMBL" id="KAK8838976.1"/>
    </source>
</evidence>
<protein>
    <submittedName>
        <fullName evidence="1">Uncharacterized protein</fullName>
    </submittedName>
</protein>
<gene>
    <name evidence="1" type="ORF">M9Y10_032436</name>
</gene>
<evidence type="ECO:0000313" key="2">
    <source>
        <dbReference type="Proteomes" id="UP001470230"/>
    </source>
</evidence>